<evidence type="ECO:0000256" key="4">
    <source>
        <dbReference type="ARBA" id="ARBA00022695"/>
    </source>
</evidence>
<dbReference type="InterPro" id="IPR043502">
    <property type="entry name" value="DNA/RNA_pol_sf"/>
</dbReference>
<evidence type="ECO:0000256" key="1">
    <source>
        <dbReference type="ARBA" id="ARBA00010879"/>
    </source>
</evidence>
<dbReference type="EC" id="3.1.26.4" evidence="2"/>
<organism evidence="10 11">
    <name type="scientific">Apaloderma vittatum</name>
    <name type="common">Bar-tailed trogon</name>
    <dbReference type="NCBI Taxonomy" id="57397"/>
    <lineage>
        <taxon>Eukaryota</taxon>
        <taxon>Metazoa</taxon>
        <taxon>Chordata</taxon>
        <taxon>Craniata</taxon>
        <taxon>Vertebrata</taxon>
        <taxon>Euteleostomi</taxon>
        <taxon>Archelosauria</taxon>
        <taxon>Archosauria</taxon>
        <taxon>Dinosauria</taxon>
        <taxon>Saurischia</taxon>
        <taxon>Theropoda</taxon>
        <taxon>Coelurosauria</taxon>
        <taxon>Aves</taxon>
        <taxon>Neognathae</taxon>
        <taxon>Neoaves</taxon>
        <taxon>Telluraves</taxon>
        <taxon>Coraciimorphae</taxon>
        <taxon>Trogoniformes</taxon>
        <taxon>Trogonidae</taxon>
        <taxon>Apaloderma</taxon>
    </lineage>
</organism>
<protein>
    <recommendedName>
        <fullName evidence="2">ribonuclease H</fullName>
        <ecNumber evidence="2">3.1.26.4</ecNumber>
    </recommendedName>
</protein>
<evidence type="ECO:0000259" key="9">
    <source>
        <dbReference type="PROSITE" id="PS50878"/>
    </source>
</evidence>
<dbReference type="AlphaFoldDB" id="A0A091NTF3"/>
<dbReference type="PROSITE" id="PS50878">
    <property type="entry name" value="RT_POL"/>
    <property type="match status" value="1"/>
</dbReference>
<evidence type="ECO:0000256" key="3">
    <source>
        <dbReference type="ARBA" id="ARBA00022679"/>
    </source>
</evidence>
<feature type="domain" description="Reverse transcriptase" evidence="9">
    <location>
        <begin position="21"/>
        <end position="208"/>
    </location>
</feature>
<evidence type="ECO:0000256" key="8">
    <source>
        <dbReference type="ARBA" id="ARBA00022918"/>
    </source>
</evidence>
<dbReference type="Gene3D" id="3.30.70.270">
    <property type="match status" value="2"/>
</dbReference>
<dbReference type="InterPro" id="IPR043128">
    <property type="entry name" value="Rev_trsase/Diguanyl_cyclase"/>
</dbReference>
<keyword evidence="11" id="KW-1185">Reference proteome</keyword>
<gene>
    <name evidence="10" type="ORF">N311_00598</name>
</gene>
<dbReference type="InterPro" id="IPR000477">
    <property type="entry name" value="RT_dom"/>
</dbReference>
<evidence type="ECO:0000256" key="6">
    <source>
        <dbReference type="ARBA" id="ARBA00022759"/>
    </source>
</evidence>
<accession>A0A091NTF3</accession>
<comment type="similarity">
    <text evidence="1">Belongs to the beta type-B retroviral polymerase family. HERV class-II K(HML-2) pol subfamily.</text>
</comment>
<evidence type="ECO:0000256" key="5">
    <source>
        <dbReference type="ARBA" id="ARBA00022722"/>
    </source>
</evidence>
<dbReference type="GO" id="GO:0004523">
    <property type="term" value="F:RNA-DNA hybrid ribonuclease activity"/>
    <property type="evidence" value="ECO:0007669"/>
    <property type="project" value="UniProtKB-EC"/>
</dbReference>
<evidence type="ECO:0000256" key="7">
    <source>
        <dbReference type="ARBA" id="ARBA00022801"/>
    </source>
</evidence>
<dbReference type="GO" id="GO:0003964">
    <property type="term" value="F:RNA-directed DNA polymerase activity"/>
    <property type="evidence" value="ECO:0007669"/>
    <property type="project" value="UniProtKB-KW"/>
</dbReference>
<dbReference type="Pfam" id="PF06817">
    <property type="entry name" value="RVT_thumb"/>
    <property type="match status" value="1"/>
</dbReference>
<sequence length="260" mass="29961">SQWPLKRESLQQAHILVAEQLKQGHLRPSTSPWNTPIFVIKKKSGKYRLRHDLRAVNEQMEAMGALQPGLPNPALIPEKWPLLIIDLKDCFFTIALHQQDTQRFAFTLPAINRESPDERYEWTVLPQGMRNSPTLCQLFVSAALQPLRAQWPHVVIYHYMDDILFAQKTEFTNEQIQHIYQTLKAQRLEIAPEKIQRSAPWRYLGLTLTAQIITPQKLVLSVNLKTLNDAQRLLGDLQWLKPIVGIPNHLLAALRPLLKG</sequence>
<keyword evidence="8" id="KW-0695">RNA-directed DNA polymerase</keyword>
<keyword evidence="7" id="KW-0378">Hydrolase</keyword>
<reference evidence="10 11" key="1">
    <citation type="submission" date="2014-04" db="EMBL/GenBank/DDBJ databases">
        <title>Genome evolution of avian class.</title>
        <authorList>
            <person name="Zhang G."/>
            <person name="Li C."/>
        </authorList>
    </citation>
    <scope>NUCLEOTIDE SEQUENCE [LARGE SCALE GENOMIC DNA]</scope>
    <source>
        <strain evidence="10">BGI_N311</strain>
    </source>
</reference>
<keyword evidence="3" id="KW-0808">Transferase</keyword>
<evidence type="ECO:0000256" key="2">
    <source>
        <dbReference type="ARBA" id="ARBA00012180"/>
    </source>
</evidence>
<dbReference type="Pfam" id="PF00078">
    <property type="entry name" value="RVT_1"/>
    <property type="match status" value="1"/>
</dbReference>
<keyword evidence="4" id="KW-0548">Nucleotidyltransferase</keyword>
<dbReference type="PANTHER" id="PTHR41694">
    <property type="entry name" value="ENDOGENOUS RETROVIRUS GROUP K MEMBER POL PROTEIN"/>
    <property type="match status" value="1"/>
</dbReference>
<dbReference type="EMBL" id="KL393367">
    <property type="protein sequence ID" value="KFP92422.1"/>
    <property type="molecule type" value="Genomic_DNA"/>
</dbReference>
<dbReference type="Gene3D" id="3.10.10.10">
    <property type="entry name" value="HIV Type 1 Reverse Transcriptase, subunit A, domain 1"/>
    <property type="match status" value="1"/>
</dbReference>
<dbReference type="PANTHER" id="PTHR41694:SF3">
    <property type="entry name" value="RNA-DIRECTED DNA POLYMERASE-RELATED"/>
    <property type="match status" value="1"/>
</dbReference>
<name>A0A091NTF3_APAVI</name>
<evidence type="ECO:0000313" key="11">
    <source>
        <dbReference type="Proteomes" id="UP000054244"/>
    </source>
</evidence>
<evidence type="ECO:0000313" key="10">
    <source>
        <dbReference type="EMBL" id="KFP92422.1"/>
    </source>
</evidence>
<proteinExistence type="inferred from homology"/>
<feature type="non-terminal residue" evidence="10">
    <location>
        <position position="1"/>
    </location>
</feature>
<keyword evidence="6" id="KW-0255">Endonuclease</keyword>
<dbReference type="InterPro" id="IPR010661">
    <property type="entry name" value="RVT_thumb"/>
</dbReference>
<dbReference type="SUPFAM" id="SSF56672">
    <property type="entry name" value="DNA/RNA polymerases"/>
    <property type="match status" value="1"/>
</dbReference>
<keyword evidence="5" id="KW-0540">Nuclease</keyword>
<dbReference type="GO" id="GO:0035613">
    <property type="term" value="F:RNA stem-loop binding"/>
    <property type="evidence" value="ECO:0007669"/>
    <property type="project" value="TreeGrafter"/>
</dbReference>
<feature type="non-terminal residue" evidence="10">
    <location>
        <position position="260"/>
    </location>
</feature>
<dbReference type="Proteomes" id="UP000054244">
    <property type="component" value="Unassembled WGS sequence"/>
</dbReference>